<comment type="caution">
    <text evidence="1">The sequence shown here is derived from an EMBL/GenBank/DDBJ whole genome shotgun (WGS) entry which is preliminary data.</text>
</comment>
<evidence type="ECO:0000313" key="1">
    <source>
        <dbReference type="EMBL" id="ETW98716.1"/>
    </source>
</evidence>
<dbReference type="Gene3D" id="3.40.50.12500">
    <property type="match status" value="1"/>
</dbReference>
<dbReference type="PANTHER" id="PTHR40267">
    <property type="entry name" value="BLR3294 PROTEIN"/>
    <property type="match status" value="1"/>
</dbReference>
<reference evidence="1 2" key="1">
    <citation type="journal article" date="2014" name="Nature">
        <title>An environmental bacterial taxon with a large and distinct metabolic repertoire.</title>
        <authorList>
            <person name="Wilson M.C."/>
            <person name="Mori T."/>
            <person name="Ruckert C."/>
            <person name="Uria A.R."/>
            <person name="Helf M.J."/>
            <person name="Takada K."/>
            <person name="Gernert C."/>
            <person name="Steffens U.A."/>
            <person name="Heycke N."/>
            <person name="Schmitt S."/>
            <person name="Rinke C."/>
            <person name="Helfrich E.J."/>
            <person name="Brachmann A.O."/>
            <person name="Gurgui C."/>
            <person name="Wakimoto T."/>
            <person name="Kracht M."/>
            <person name="Crusemann M."/>
            <person name="Hentschel U."/>
            <person name="Abe I."/>
            <person name="Matsunaga S."/>
            <person name="Kalinowski J."/>
            <person name="Takeyama H."/>
            <person name="Piel J."/>
        </authorList>
    </citation>
    <scope>NUCLEOTIDE SEQUENCE [LARGE SCALE GENOMIC DNA]</scope>
    <source>
        <strain evidence="2">TSY1</strain>
    </source>
</reference>
<dbReference type="Pfam" id="PF17645">
    <property type="entry name" value="Amdase"/>
    <property type="match status" value="1"/>
</dbReference>
<organism evidence="1 2">
    <name type="scientific">Entotheonella factor</name>
    <dbReference type="NCBI Taxonomy" id="1429438"/>
    <lineage>
        <taxon>Bacteria</taxon>
        <taxon>Pseudomonadati</taxon>
        <taxon>Nitrospinota/Tectimicrobiota group</taxon>
        <taxon>Candidatus Tectimicrobiota</taxon>
        <taxon>Candidatus Entotheonellia</taxon>
        <taxon>Candidatus Entotheonellales</taxon>
        <taxon>Candidatus Entotheonellaceae</taxon>
        <taxon>Candidatus Entotheonella</taxon>
    </lineage>
</organism>
<evidence type="ECO:0000313" key="2">
    <source>
        <dbReference type="Proteomes" id="UP000019141"/>
    </source>
</evidence>
<dbReference type="PATRIC" id="fig|1429438.4.peg.3463"/>
<gene>
    <name evidence="1" type="ORF">ETSY1_17680</name>
</gene>
<protein>
    <submittedName>
        <fullName evidence="1">Asp/Glu/hydantoin racemase</fullName>
    </submittedName>
</protein>
<dbReference type="PIRSF" id="PIRSF015736">
    <property type="entry name" value="MI"/>
    <property type="match status" value="1"/>
</dbReference>
<dbReference type="InterPro" id="IPR026286">
    <property type="entry name" value="MaiA/AMDase"/>
</dbReference>
<dbReference type="PANTHER" id="PTHR40267:SF1">
    <property type="entry name" value="BLR3294 PROTEIN"/>
    <property type="match status" value="1"/>
</dbReference>
<accession>W4LMV8</accession>
<sequence>MPRTRLGMLTPSSNTVVEPVTTDIIRALPDVTAHFARFTVTEISLTQQALDQFTPEPFLQAAQQLADARMHVIAWNGTSAAWKGFDQDDALCGSIREQFGVPATASMQALNAILDATEVRRFALVTPYIDAVQEHIVTNYMAAGYTIAAERHIGISENFAFSEIPGADIADMVRAVAVEQPEAIMIVCTNLNSAQLVDELERELQIPIYDSLSAVVWHALKLAGVDPAPITGWGRLFQRQIL</sequence>
<dbReference type="EMBL" id="AZHW01000528">
    <property type="protein sequence ID" value="ETW98716.1"/>
    <property type="molecule type" value="Genomic_DNA"/>
</dbReference>
<dbReference type="HOGENOM" id="CLU_068086_1_0_7"/>
<keyword evidence="2" id="KW-1185">Reference proteome</keyword>
<dbReference type="Proteomes" id="UP000019141">
    <property type="component" value="Unassembled WGS sequence"/>
</dbReference>
<name>W4LMV8_ENTF1</name>
<proteinExistence type="predicted"/>
<dbReference type="InterPro" id="IPR053714">
    <property type="entry name" value="Iso_Racemase_Enz_sf"/>
</dbReference>
<dbReference type="AlphaFoldDB" id="W4LMV8"/>